<sequence length="150" mass="16810">MALWGVLSISSEVKSSADKFYNLWKSQVYHLPNISGGIQNVEVHEGDWHIEGSVKAWNYTVGGKALKAKEKVSFDDANKSITFDLVDGDVLKEFKTFKAVFKASPKADGKSIVTWTIEYEKLNKSVAIPVEYLVLYEQLAEEVDGHLLKN</sequence>
<comment type="caution">
    <text evidence="1">The sequence shown here is derived from an EMBL/GenBank/DDBJ whole genome shotgun (WGS) entry which is preliminary data.</text>
</comment>
<organism evidence="1 2">
    <name type="scientific">Melastoma candidum</name>
    <dbReference type="NCBI Taxonomy" id="119954"/>
    <lineage>
        <taxon>Eukaryota</taxon>
        <taxon>Viridiplantae</taxon>
        <taxon>Streptophyta</taxon>
        <taxon>Embryophyta</taxon>
        <taxon>Tracheophyta</taxon>
        <taxon>Spermatophyta</taxon>
        <taxon>Magnoliopsida</taxon>
        <taxon>eudicotyledons</taxon>
        <taxon>Gunneridae</taxon>
        <taxon>Pentapetalae</taxon>
        <taxon>rosids</taxon>
        <taxon>malvids</taxon>
        <taxon>Myrtales</taxon>
        <taxon>Melastomataceae</taxon>
        <taxon>Melastomatoideae</taxon>
        <taxon>Melastomateae</taxon>
        <taxon>Melastoma</taxon>
    </lineage>
</organism>
<reference evidence="2" key="1">
    <citation type="journal article" date="2023" name="Front. Plant Sci.">
        <title>Chromosomal-level genome assembly of Melastoma candidum provides insights into trichome evolution.</title>
        <authorList>
            <person name="Zhong Y."/>
            <person name="Wu W."/>
            <person name="Sun C."/>
            <person name="Zou P."/>
            <person name="Liu Y."/>
            <person name="Dai S."/>
            <person name="Zhou R."/>
        </authorList>
    </citation>
    <scope>NUCLEOTIDE SEQUENCE [LARGE SCALE GENOMIC DNA]</scope>
</reference>
<dbReference type="EMBL" id="CM042881">
    <property type="protein sequence ID" value="KAI4385873.1"/>
    <property type="molecule type" value="Genomic_DNA"/>
</dbReference>
<dbReference type="Proteomes" id="UP001057402">
    <property type="component" value="Chromosome 2"/>
</dbReference>
<evidence type="ECO:0000313" key="1">
    <source>
        <dbReference type="EMBL" id="KAI4385873.1"/>
    </source>
</evidence>
<evidence type="ECO:0000313" key="2">
    <source>
        <dbReference type="Proteomes" id="UP001057402"/>
    </source>
</evidence>
<proteinExistence type="predicted"/>
<protein>
    <submittedName>
        <fullName evidence="1">Uncharacterized protein</fullName>
    </submittedName>
</protein>
<keyword evidence="2" id="KW-1185">Reference proteome</keyword>
<accession>A0ACB9S3L9</accession>
<name>A0ACB9S3L9_9MYRT</name>
<gene>
    <name evidence="1" type="ORF">MLD38_003862</name>
</gene>